<evidence type="ECO:0000313" key="1">
    <source>
        <dbReference type="EMBL" id="TWU44495.1"/>
    </source>
</evidence>
<dbReference type="Proteomes" id="UP000318288">
    <property type="component" value="Unassembled WGS sequence"/>
</dbReference>
<name>A0A5C6E7F1_9BACT</name>
<comment type="caution">
    <text evidence="1">The sequence shown here is derived from an EMBL/GenBank/DDBJ whole genome shotgun (WGS) entry which is preliminary data.</text>
</comment>
<dbReference type="EMBL" id="SJPW01000012">
    <property type="protein sequence ID" value="TWU44495.1"/>
    <property type="molecule type" value="Genomic_DNA"/>
</dbReference>
<protein>
    <submittedName>
        <fullName evidence="1">Uncharacterized protein</fullName>
    </submittedName>
</protein>
<keyword evidence="2" id="KW-1185">Reference proteome</keyword>
<reference evidence="1 2" key="1">
    <citation type="submission" date="2019-02" db="EMBL/GenBank/DDBJ databases">
        <title>Deep-cultivation of Planctomycetes and their phenomic and genomic characterization uncovers novel biology.</title>
        <authorList>
            <person name="Wiegand S."/>
            <person name="Jogler M."/>
            <person name="Boedeker C."/>
            <person name="Pinto D."/>
            <person name="Vollmers J."/>
            <person name="Rivas-Marin E."/>
            <person name="Kohn T."/>
            <person name="Peeters S.H."/>
            <person name="Heuer A."/>
            <person name="Rast P."/>
            <person name="Oberbeckmann S."/>
            <person name="Bunk B."/>
            <person name="Jeske O."/>
            <person name="Meyerdierks A."/>
            <person name="Storesund J.E."/>
            <person name="Kallscheuer N."/>
            <person name="Luecker S."/>
            <person name="Lage O.M."/>
            <person name="Pohl T."/>
            <person name="Merkel B.J."/>
            <person name="Hornburger P."/>
            <person name="Mueller R.-W."/>
            <person name="Bruemmer F."/>
            <person name="Labrenz M."/>
            <person name="Spormann A.M."/>
            <person name="Op Den Camp H."/>
            <person name="Overmann J."/>
            <person name="Amann R."/>
            <person name="Jetten M.S.M."/>
            <person name="Mascher T."/>
            <person name="Medema M.H."/>
            <person name="Devos D.P."/>
            <person name="Kaster A.-K."/>
            <person name="Ovreas L."/>
            <person name="Rohde M."/>
            <person name="Galperin M.Y."/>
            <person name="Jogler C."/>
        </authorList>
    </citation>
    <scope>NUCLEOTIDE SEQUENCE [LARGE SCALE GENOMIC DNA]</scope>
    <source>
        <strain evidence="1 2">Poly51</strain>
    </source>
</reference>
<organism evidence="1 2">
    <name type="scientific">Rubripirellula tenax</name>
    <dbReference type="NCBI Taxonomy" id="2528015"/>
    <lineage>
        <taxon>Bacteria</taxon>
        <taxon>Pseudomonadati</taxon>
        <taxon>Planctomycetota</taxon>
        <taxon>Planctomycetia</taxon>
        <taxon>Pirellulales</taxon>
        <taxon>Pirellulaceae</taxon>
        <taxon>Rubripirellula</taxon>
    </lineage>
</organism>
<accession>A0A5C6E7F1</accession>
<sequence>MWHGKEINVFLHIVGSIFKMTEREHFTVVEILSIFGGHDDVRNDVRIKVDKHATSQSIKRNTHYPQVASVDASQ</sequence>
<proteinExistence type="predicted"/>
<evidence type="ECO:0000313" key="2">
    <source>
        <dbReference type="Proteomes" id="UP000318288"/>
    </source>
</evidence>
<dbReference type="AlphaFoldDB" id="A0A5C6E7F1"/>
<gene>
    <name evidence="1" type="ORF">Poly51_60610</name>
</gene>